<keyword evidence="1" id="KW-0472">Membrane</keyword>
<evidence type="ECO:0000256" key="1">
    <source>
        <dbReference type="SAM" id="Phobius"/>
    </source>
</evidence>
<gene>
    <name evidence="2" type="ORF">SAMN02745129_1827</name>
</gene>
<accession>A0A1M5S0U1</accession>
<name>A0A1M5S0U1_9GAMM</name>
<dbReference type="OrthoDB" id="7875125at2"/>
<keyword evidence="1" id="KW-0812">Transmembrane</keyword>
<dbReference type="AlphaFoldDB" id="A0A1M5S0U1"/>
<evidence type="ECO:0000313" key="2">
    <source>
        <dbReference type="EMBL" id="SHH32059.1"/>
    </source>
</evidence>
<evidence type="ECO:0000313" key="3">
    <source>
        <dbReference type="Proteomes" id="UP000184268"/>
    </source>
</evidence>
<organism evidence="2 3">
    <name type="scientific">Ferrimonas marina</name>
    <dbReference type="NCBI Taxonomy" id="299255"/>
    <lineage>
        <taxon>Bacteria</taxon>
        <taxon>Pseudomonadati</taxon>
        <taxon>Pseudomonadota</taxon>
        <taxon>Gammaproteobacteria</taxon>
        <taxon>Alteromonadales</taxon>
        <taxon>Ferrimonadaceae</taxon>
        <taxon>Ferrimonas</taxon>
    </lineage>
</organism>
<reference evidence="2 3" key="1">
    <citation type="submission" date="2016-11" db="EMBL/GenBank/DDBJ databases">
        <authorList>
            <person name="Jaros S."/>
            <person name="Januszkiewicz K."/>
            <person name="Wedrychowicz H."/>
        </authorList>
    </citation>
    <scope>NUCLEOTIDE SEQUENCE [LARGE SCALE GENOMIC DNA]</scope>
    <source>
        <strain evidence="2 3">DSM 16917</strain>
    </source>
</reference>
<keyword evidence="3" id="KW-1185">Reference proteome</keyword>
<feature type="transmembrane region" description="Helical" evidence="1">
    <location>
        <begin position="35"/>
        <end position="54"/>
    </location>
</feature>
<keyword evidence="1" id="KW-1133">Transmembrane helix</keyword>
<proteinExistence type="predicted"/>
<protein>
    <submittedName>
        <fullName evidence="2">Uncharacterized protein</fullName>
    </submittedName>
</protein>
<dbReference type="Proteomes" id="UP000184268">
    <property type="component" value="Unassembled WGS sequence"/>
</dbReference>
<dbReference type="STRING" id="299255.SAMN02745129_1827"/>
<dbReference type="EMBL" id="FQXG01000002">
    <property type="protein sequence ID" value="SHH32059.1"/>
    <property type="molecule type" value="Genomic_DNA"/>
</dbReference>
<feature type="transmembrane region" description="Helical" evidence="1">
    <location>
        <begin position="66"/>
        <end position="85"/>
    </location>
</feature>
<sequence length="101" mass="11014">MSFRFSVRALCPYTHIFRLIRQAIRTRSLPASARSGALITLLGLCCPLFWYALFTGASKAELILHAIHSGLVMLIGVALTISGLLKEAETQEAGKPQTKKA</sequence>
<dbReference type="RefSeq" id="WP_067659330.1">
    <property type="nucleotide sequence ID" value="NZ_FQXG01000002.1"/>
</dbReference>